<dbReference type="Proteomes" id="UP001308776">
    <property type="component" value="Unassembled WGS sequence"/>
</dbReference>
<gene>
    <name evidence="4" type="ORF">OW717_01620</name>
</gene>
<proteinExistence type="inferred from homology"/>
<evidence type="ECO:0000256" key="1">
    <source>
        <dbReference type="ARBA" id="ARBA00005125"/>
    </source>
</evidence>
<dbReference type="InterPro" id="IPR036291">
    <property type="entry name" value="NAD(P)-bd_dom_sf"/>
</dbReference>
<feature type="domain" description="NAD-dependent epimerase/dehydratase" evidence="3">
    <location>
        <begin position="11"/>
        <end position="257"/>
    </location>
</feature>
<protein>
    <submittedName>
        <fullName evidence="4">NAD(P)-dependent oxidoreductase</fullName>
    </submittedName>
</protein>
<dbReference type="PANTHER" id="PTHR43000">
    <property type="entry name" value="DTDP-D-GLUCOSE 4,6-DEHYDRATASE-RELATED"/>
    <property type="match status" value="1"/>
</dbReference>
<name>A0ABU6FPE8_9PROT</name>
<evidence type="ECO:0000256" key="2">
    <source>
        <dbReference type="ARBA" id="ARBA00007637"/>
    </source>
</evidence>
<comment type="pathway">
    <text evidence="1">Bacterial outer membrane biogenesis; LPS O-antigen biosynthesis.</text>
</comment>
<evidence type="ECO:0000313" key="4">
    <source>
        <dbReference type="EMBL" id="MEB8512740.1"/>
    </source>
</evidence>
<dbReference type="Pfam" id="PF01370">
    <property type="entry name" value="Epimerase"/>
    <property type="match status" value="1"/>
</dbReference>
<comment type="similarity">
    <text evidence="2">Belongs to the NAD(P)-dependent epimerase/dehydratase family.</text>
</comment>
<keyword evidence="5" id="KW-1185">Reference proteome</keyword>
<accession>A0ABU6FPE8</accession>
<sequence>MNKDMLCKERIFLTGGTGFFGRALLRHWSERASIGSEVPEVCVLSRDPDAFQQRYPEFRNLKWLRFCAGDIMEFASLPEGEGYSHVLHAAADSTLGQQLIPLQRYDQIVDGTRNLLEFARRCGARRFLLTSSGGVYGPQPSCMERITENYCGMPDPLVPAYAYSVAKRAAEHLCALYRDSYGIETVIARCFAFVGEDLPLDAHFAIGNFIRDALAGAEIVIAGDGSPLRSYLDQRDLAVWLLTMLMKGKPGIAYNVGSDTPLSILSLAELVRDIVAPDSAVRVLGENIPGNFRSRYVPDTTRARVDLGLNVSVTLADAIRHTAMCARERILPYAY</sequence>
<dbReference type="EMBL" id="JAQGFR010000030">
    <property type="protein sequence ID" value="MEB8512740.1"/>
    <property type="molecule type" value="Genomic_DNA"/>
</dbReference>
<evidence type="ECO:0000259" key="3">
    <source>
        <dbReference type="Pfam" id="PF01370"/>
    </source>
</evidence>
<dbReference type="SUPFAM" id="SSF51735">
    <property type="entry name" value="NAD(P)-binding Rossmann-fold domains"/>
    <property type="match status" value="1"/>
</dbReference>
<dbReference type="RefSeq" id="WP_196762880.1">
    <property type="nucleotide sequence ID" value="NZ_JAQGFK010000122.1"/>
</dbReference>
<reference evidence="4 5" key="1">
    <citation type="submission" date="2022-11" db="EMBL/GenBank/DDBJ databases">
        <title>Comparative genomics analysis of Acidithiobacillus ferriphilus.</title>
        <authorList>
            <person name="Ma L."/>
        </authorList>
    </citation>
    <scope>NUCLEOTIDE SEQUENCE [LARGE SCALE GENOMIC DNA]</scope>
    <source>
        <strain evidence="4 5">DY15</strain>
    </source>
</reference>
<dbReference type="InterPro" id="IPR001509">
    <property type="entry name" value="Epimerase_deHydtase"/>
</dbReference>
<organism evidence="4 5">
    <name type="scientific">Acidithiobacillus ferriphilus</name>
    <dbReference type="NCBI Taxonomy" id="1689834"/>
    <lineage>
        <taxon>Bacteria</taxon>
        <taxon>Pseudomonadati</taxon>
        <taxon>Pseudomonadota</taxon>
        <taxon>Acidithiobacillia</taxon>
        <taxon>Acidithiobacillales</taxon>
        <taxon>Acidithiobacillaceae</taxon>
        <taxon>Acidithiobacillus</taxon>
    </lineage>
</organism>
<comment type="caution">
    <text evidence="4">The sequence shown here is derived from an EMBL/GenBank/DDBJ whole genome shotgun (WGS) entry which is preliminary data.</text>
</comment>
<evidence type="ECO:0000313" key="5">
    <source>
        <dbReference type="Proteomes" id="UP001308776"/>
    </source>
</evidence>
<dbReference type="Gene3D" id="3.40.50.720">
    <property type="entry name" value="NAD(P)-binding Rossmann-like Domain"/>
    <property type="match status" value="1"/>
</dbReference>